<dbReference type="RefSeq" id="XP_007433628.1">
    <property type="nucleotide sequence ID" value="XM_007433566.2"/>
</dbReference>
<feature type="region of interest" description="Disordered" evidence="6">
    <location>
        <begin position="915"/>
        <end position="952"/>
    </location>
</feature>
<feature type="region of interest" description="Disordered" evidence="6">
    <location>
        <begin position="253"/>
        <end position="273"/>
    </location>
</feature>
<proteinExistence type="inferred from homology"/>
<feature type="compositionally biased region" description="Basic and acidic residues" evidence="6">
    <location>
        <begin position="1065"/>
        <end position="1077"/>
    </location>
</feature>
<dbReference type="GO" id="GO:0030864">
    <property type="term" value="C:cortical actin cytoskeleton"/>
    <property type="evidence" value="ECO:0007669"/>
    <property type="project" value="TreeGrafter"/>
</dbReference>
<dbReference type="PANTHER" id="PTHR15012:SF35">
    <property type="entry name" value="PROTEIN SHROOM4"/>
    <property type="match status" value="1"/>
</dbReference>
<evidence type="ECO:0000256" key="1">
    <source>
        <dbReference type="ARBA" id="ARBA00004245"/>
    </source>
</evidence>
<protein>
    <submittedName>
        <fullName evidence="10">Protein Shroom4 isoform X2</fullName>
    </submittedName>
</protein>
<feature type="compositionally biased region" description="Low complexity" evidence="6">
    <location>
        <begin position="137"/>
        <end position="150"/>
    </location>
</feature>
<dbReference type="PROSITE" id="PS50106">
    <property type="entry name" value="PDZ"/>
    <property type="match status" value="1"/>
</dbReference>
<dbReference type="GO" id="GO:0007015">
    <property type="term" value="P:actin filament organization"/>
    <property type="evidence" value="ECO:0007669"/>
    <property type="project" value="TreeGrafter"/>
</dbReference>
<feature type="region of interest" description="Disordered" evidence="6">
    <location>
        <begin position="1047"/>
        <end position="1119"/>
    </location>
</feature>
<dbReference type="Gene3D" id="2.30.42.10">
    <property type="match status" value="1"/>
</dbReference>
<dbReference type="KEGG" id="pbi:103065983"/>
<keyword evidence="4" id="KW-0206">Cytoskeleton</keyword>
<evidence type="ECO:0000256" key="3">
    <source>
        <dbReference type="ARBA" id="ARBA00022490"/>
    </source>
</evidence>
<accession>A0A9F2R1J8</accession>
<dbReference type="Gene3D" id="6.10.250.3120">
    <property type="match status" value="1"/>
</dbReference>
<feature type="region of interest" description="Disordered" evidence="6">
    <location>
        <begin position="1165"/>
        <end position="1197"/>
    </location>
</feature>
<evidence type="ECO:0000256" key="4">
    <source>
        <dbReference type="ARBA" id="ARBA00023212"/>
    </source>
</evidence>
<feature type="compositionally biased region" description="Basic and acidic residues" evidence="6">
    <location>
        <begin position="591"/>
        <end position="601"/>
    </location>
</feature>
<feature type="compositionally biased region" description="Basic and acidic residues" evidence="6">
    <location>
        <begin position="667"/>
        <end position="690"/>
    </location>
</feature>
<evidence type="ECO:0000313" key="10">
    <source>
        <dbReference type="RefSeq" id="XP_007433628.1"/>
    </source>
</evidence>
<dbReference type="GeneID" id="103065983"/>
<feature type="compositionally biased region" description="Low complexity" evidence="6">
    <location>
        <begin position="657"/>
        <end position="666"/>
    </location>
</feature>
<evidence type="ECO:0000313" key="9">
    <source>
        <dbReference type="Proteomes" id="UP000695026"/>
    </source>
</evidence>
<keyword evidence="9" id="KW-1185">Reference proteome</keyword>
<feature type="compositionally biased region" description="Low complexity" evidence="6">
    <location>
        <begin position="1051"/>
        <end position="1060"/>
    </location>
</feature>
<dbReference type="InterPro" id="IPR027685">
    <property type="entry name" value="Shroom_fam"/>
</dbReference>
<sequence length="1425" mass="155603">MRSGDELVNINGTPLYGSRQEALILIKGSYRTLKMIIRRRNVPIIRPHSWHLAKLSEVQTEAATMTFPADPLSLFWHLGCETSDLPLPWNPLSPHYTTEKNSSLGSMESLDPPSQAYYEGSPSPIDQAMCQSKRDSAYSSFSASSNASDSVLRPEEGSSTDGAQPAQLPEPRYLQTGGEPVGLPCPAPGARLPSSVQPSSLPSPAKVAAAPPQPPLRQDSLRACNSPPEAPGSPPRTGFLCCEGQWSSDASLCTPGRDRHGPGGQLPTTGPLKDSLFTDQYYLLSSHTEQPSVMEKGPRSPRAPLAEENTRRPLGDPPKGKEHETEPDSHEGSPSPWKAAWAGPFGHRHSIPEHLLVAQLQALDVSRGQEGPHWTVSPLHKEQKYLRAPEPWLNPGHCGQNTCGQAEELGPLPTSGEGSPSPPRGACTALESPQSTLADLAGSLPPPPFGNASTAPSDLQAAPCTDTLPDAERSPPAARKAGSAQHRSAQTRRRSDRFATNLRNEIQWRKAQLQKAKGAGVLGCEEEPAQETEEPHAHTAASAPPPPLGEGKPHGSSGLPAVPPKRWGSDLSVFGGDSVPGSPQRPPGDPVPKEKAARPEKPLPPARGGRGGRWRWSPEHKLQPQESEPGPSLQPPPEEPGLLPFADRRKFFEETSRPPSSGPSGSHQDRLRGAQPPEAEKPGSTKHGDFRRHSLDQSYRCLASPPIYQDFQPEVLGLCQPLARHGPEGDCWRPLPCSCAIREACAYSLRDECAMLHARNMPVPSSHCAHHCHPCPWSCCSDCCCPAQQKLLEDGGPWQARKPFQMEFPAGEWEPPAANRASSQSVSQLLQHKVAFARVSPFWTCFERAEPAWPPFCRAASTRDLSWDCERPRRAVEKVGSEAGPGEPRKPPLRERAYSESRLCVEPAGVSAREWREAPSAKLEETGLKSPPCQARRRAPPPPRPPPPNWEKYRLSRASHQQLLPAHADLPAHSNDSWGTGQTGLEAARQRSQSLPVERLWNNRLQLQCPPLPCAAPGGAPSLPEQDNPLYYCHGSPHRSLEWLMPETSDRSGSSRAAGALEEEATNRPPRDEEQERLVGSPSEQPPSLHPQQRAPVSKDAAGESRCTGQEAGPPPLRLNSEELMRDVAGRDRSLAGVLSSGLGFRSAAEVMGDLFAASDCPPWKGQDRSPLGSGPSCPKRQQVPLETPTLGGAASPTSRLTYYNLSAGKAELLNKMKDRAELAVAHSEEEELDHDLAQKKVQLIESIGRKLMVLQEAQQGLQDDLSANTALGREVENYIKGACKPHELEKFRLVIGDLDKVVNLLLSLSGRLARVENALSGLDAQEEEEEEEEEKMALLEKKRLLMAQLEDAKELQEHVAQREKLVFASVSRCLPAEQLQDYQHFVRMKSALAIQQRQLDDKIKLGEEQLRCLRESLPRRPREH</sequence>
<evidence type="ECO:0000256" key="2">
    <source>
        <dbReference type="ARBA" id="ARBA00006469"/>
    </source>
</evidence>
<keyword evidence="5" id="KW-0175">Coiled coil</keyword>
<feature type="compositionally biased region" description="Low complexity" evidence="6">
    <location>
        <begin position="192"/>
        <end position="210"/>
    </location>
</feature>
<feature type="region of interest" description="Disordered" evidence="6">
    <location>
        <begin position="98"/>
        <end position="236"/>
    </location>
</feature>
<evidence type="ECO:0000256" key="6">
    <source>
        <dbReference type="SAM" id="MobiDB-lite"/>
    </source>
</evidence>
<gene>
    <name evidence="10" type="primary">SHROOM4</name>
</gene>
<feature type="region of interest" description="Disordered" evidence="6">
    <location>
        <begin position="969"/>
        <end position="991"/>
    </location>
</feature>
<name>A0A9F2R1J8_PYTBI</name>
<feature type="region of interest" description="Disordered" evidence="6">
    <location>
        <begin position="287"/>
        <end position="345"/>
    </location>
</feature>
<evidence type="ECO:0000259" key="7">
    <source>
        <dbReference type="PROSITE" id="PS50106"/>
    </source>
</evidence>
<dbReference type="GO" id="GO:0043296">
    <property type="term" value="C:apical junction complex"/>
    <property type="evidence" value="ECO:0007669"/>
    <property type="project" value="TreeGrafter"/>
</dbReference>
<dbReference type="CTD" id="57477"/>
<feature type="compositionally biased region" description="Basic and acidic residues" evidence="6">
    <location>
        <begin position="915"/>
        <end position="927"/>
    </location>
</feature>
<comment type="similarity">
    <text evidence="2">Belongs to the shroom family.</text>
</comment>
<dbReference type="InterPro" id="IPR036034">
    <property type="entry name" value="PDZ_sf"/>
</dbReference>
<feature type="compositionally biased region" description="Basic and acidic residues" evidence="6">
    <location>
        <begin position="308"/>
        <end position="331"/>
    </location>
</feature>
<feature type="domain" description="PDZ" evidence="7">
    <location>
        <begin position="1"/>
        <end position="41"/>
    </location>
</feature>
<evidence type="ECO:0000259" key="8">
    <source>
        <dbReference type="PROSITE" id="PS51307"/>
    </source>
</evidence>
<keyword evidence="3" id="KW-0963">Cytoplasm</keyword>
<dbReference type="InterPro" id="IPR001478">
    <property type="entry name" value="PDZ"/>
</dbReference>
<dbReference type="InterPro" id="IPR014799">
    <property type="entry name" value="ASD2_dom"/>
</dbReference>
<feature type="compositionally biased region" description="Pro residues" evidence="6">
    <location>
        <begin position="940"/>
        <end position="949"/>
    </location>
</feature>
<dbReference type="GO" id="GO:0016324">
    <property type="term" value="C:apical plasma membrane"/>
    <property type="evidence" value="ECO:0007669"/>
    <property type="project" value="TreeGrafter"/>
</dbReference>
<dbReference type="Proteomes" id="UP000695026">
    <property type="component" value="Unplaced"/>
</dbReference>
<dbReference type="OrthoDB" id="10063560at2759"/>
<dbReference type="GO" id="GO:0051015">
    <property type="term" value="F:actin filament binding"/>
    <property type="evidence" value="ECO:0007669"/>
    <property type="project" value="InterPro"/>
</dbReference>
<feature type="compositionally biased region" description="Basic and acidic residues" evidence="6">
    <location>
        <begin position="646"/>
        <end position="656"/>
    </location>
</feature>
<feature type="region of interest" description="Disordered" evidence="6">
    <location>
        <begin position="391"/>
        <end position="690"/>
    </location>
</feature>
<dbReference type="Pfam" id="PF08687">
    <property type="entry name" value="ASD2"/>
    <property type="match status" value="1"/>
</dbReference>
<dbReference type="PROSITE" id="PS51307">
    <property type="entry name" value="ASD2"/>
    <property type="match status" value="1"/>
</dbReference>
<comment type="subcellular location">
    <subcellularLocation>
        <location evidence="1">Cytoplasm</location>
        <location evidence="1">Cytoskeleton</location>
    </subcellularLocation>
</comment>
<organism evidence="9 10">
    <name type="scientific">Python bivittatus</name>
    <name type="common">Burmese python</name>
    <name type="synonym">Python molurus bivittatus</name>
    <dbReference type="NCBI Taxonomy" id="176946"/>
    <lineage>
        <taxon>Eukaryota</taxon>
        <taxon>Metazoa</taxon>
        <taxon>Chordata</taxon>
        <taxon>Craniata</taxon>
        <taxon>Vertebrata</taxon>
        <taxon>Euteleostomi</taxon>
        <taxon>Lepidosauria</taxon>
        <taxon>Squamata</taxon>
        <taxon>Bifurcata</taxon>
        <taxon>Unidentata</taxon>
        <taxon>Episquamata</taxon>
        <taxon>Toxicofera</taxon>
        <taxon>Serpentes</taxon>
        <taxon>Henophidia</taxon>
        <taxon>Pythonidae</taxon>
        <taxon>Python</taxon>
    </lineage>
</organism>
<feature type="coiled-coil region" evidence="5">
    <location>
        <begin position="1313"/>
        <end position="1356"/>
    </location>
</feature>
<dbReference type="PANTHER" id="PTHR15012">
    <property type="entry name" value="APICAL PROTEIN/SHROOM-RELATED"/>
    <property type="match status" value="1"/>
</dbReference>
<dbReference type="GO" id="GO:0005912">
    <property type="term" value="C:adherens junction"/>
    <property type="evidence" value="ECO:0007669"/>
    <property type="project" value="TreeGrafter"/>
</dbReference>
<feature type="domain" description="ASD2" evidence="8">
    <location>
        <begin position="1122"/>
        <end position="1419"/>
    </location>
</feature>
<evidence type="ECO:0000256" key="5">
    <source>
        <dbReference type="SAM" id="Coils"/>
    </source>
</evidence>
<reference evidence="10" key="1">
    <citation type="submission" date="2025-08" db="UniProtKB">
        <authorList>
            <consortium name="RefSeq"/>
        </authorList>
    </citation>
    <scope>IDENTIFICATION</scope>
    <source>
        <tissue evidence="10">Liver</tissue>
    </source>
</reference>